<feature type="compositionally biased region" description="Basic and acidic residues" evidence="6">
    <location>
        <begin position="81"/>
        <end position="92"/>
    </location>
</feature>
<feature type="region of interest" description="Disordered" evidence="6">
    <location>
        <begin position="78"/>
        <end position="129"/>
    </location>
</feature>
<dbReference type="NCBIfam" id="NF033543">
    <property type="entry name" value="transpos_IS256"/>
    <property type="match status" value="1"/>
</dbReference>
<evidence type="ECO:0000256" key="5">
    <source>
        <dbReference type="ARBA" id="ARBA00023172"/>
    </source>
</evidence>
<dbReference type="Proteomes" id="UP000250028">
    <property type="component" value="Unassembled WGS sequence"/>
</dbReference>
<proteinExistence type="inferred from homology"/>
<keyword evidence="3" id="KW-0815">Transposition</keyword>
<sequence length="479" mass="53086">MTLQDMNDSTVKQPDATGSRGRKVPADRRPKASVLEQARREVIADLVRQARAGGEELTGPTGLLKELTKMVLEVSLEEEMTEHLGRGKHEPTADAGGDDGDVGRDGDQGSDQVLDGDVMDGRDGPIRNVRNGFRTKTVMTDNVGKVAIPVPRDRAGTFEPVIVAKHQRKLGSLDALVLSLTAKGLTTGEISAHLEEIYGASVSKDTISRITDRVSEEMDQWLARPLEAVYAAIFIDAIVVKVRDGQVANRPFYAAIGVTVDGCKDVLGLWAGTPGDGEGAKYWLSVLTELKNRGVTDTMFVVCDGLKGLPEVVETTWPDVIVQTCVIHLLRNSFRLTSRKYWDQIAKQLKLVYTAPSATAARAEFDTFAAAWGDRYPALIRLWDNAWEEFTPFLDYHLEVRRVLFSTNAIESLNARYRRAVRARGHFPNEQAALKCLYLVTRSLDPTGRGQARWTMRWKPALNAFATVFEGRWPTAEKY</sequence>
<dbReference type="PROSITE" id="PS01007">
    <property type="entry name" value="TRANSPOSASE_MUTATOR"/>
    <property type="match status" value="1"/>
</dbReference>
<accession>A0A2Y8ZRD5</accession>
<evidence type="ECO:0000256" key="6">
    <source>
        <dbReference type="SAM" id="MobiDB-lite"/>
    </source>
</evidence>
<comment type="similarity">
    <text evidence="2">Belongs to the transposase mutator family.</text>
</comment>
<dbReference type="GO" id="GO:0004803">
    <property type="term" value="F:transposase activity"/>
    <property type="evidence" value="ECO:0007669"/>
    <property type="project" value="InterPro"/>
</dbReference>
<evidence type="ECO:0000256" key="3">
    <source>
        <dbReference type="ARBA" id="ARBA00022578"/>
    </source>
</evidence>
<evidence type="ECO:0000256" key="1">
    <source>
        <dbReference type="ARBA" id="ARBA00002190"/>
    </source>
</evidence>
<reference evidence="8" key="1">
    <citation type="submission" date="2016-10" db="EMBL/GenBank/DDBJ databases">
        <authorList>
            <person name="Varghese N."/>
            <person name="Submissions S."/>
        </authorList>
    </citation>
    <scope>NUCLEOTIDE SEQUENCE [LARGE SCALE GENOMIC DNA]</scope>
    <source>
        <strain evidence="8">DSM 22951</strain>
    </source>
</reference>
<dbReference type="AlphaFoldDB" id="A0A2Y8ZRD5"/>
<evidence type="ECO:0000313" key="8">
    <source>
        <dbReference type="Proteomes" id="UP000250028"/>
    </source>
</evidence>
<evidence type="ECO:0000313" key="7">
    <source>
        <dbReference type="EMBL" id="SSA34444.1"/>
    </source>
</evidence>
<keyword evidence="5" id="KW-0233">DNA recombination</keyword>
<keyword evidence="8" id="KW-1185">Reference proteome</keyword>
<dbReference type="EMBL" id="UESZ01000001">
    <property type="protein sequence ID" value="SSA34444.1"/>
    <property type="molecule type" value="Genomic_DNA"/>
</dbReference>
<feature type="compositionally biased region" description="Polar residues" evidence="6">
    <location>
        <begin position="1"/>
        <end position="12"/>
    </location>
</feature>
<dbReference type="PANTHER" id="PTHR33217:SF8">
    <property type="entry name" value="MUTATOR FAMILY TRANSPOSASE"/>
    <property type="match status" value="1"/>
</dbReference>
<evidence type="ECO:0000256" key="4">
    <source>
        <dbReference type="ARBA" id="ARBA00023125"/>
    </source>
</evidence>
<organism evidence="7 8">
    <name type="scientific">Branchiibius hedensis</name>
    <dbReference type="NCBI Taxonomy" id="672460"/>
    <lineage>
        <taxon>Bacteria</taxon>
        <taxon>Bacillati</taxon>
        <taxon>Actinomycetota</taxon>
        <taxon>Actinomycetes</taxon>
        <taxon>Micrococcales</taxon>
        <taxon>Dermacoccaceae</taxon>
        <taxon>Branchiibius</taxon>
    </lineage>
</organism>
<dbReference type="GO" id="GO:0003677">
    <property type="term" value="F:DNA binding"/>
    <property type="evidence" value="ECO:0007669"/>
    <property type="project" value="UniProtKB-KW"/>
</dbReference>
<dbReference type="PANTHER" id="PTHR33217">
    <property type="entry name" value="TRANSPOSASE FOR INSERTION SEQUENCE ELEMENT IS1081"/>
    <property type="match status" value="1"/>
</dbReference>
<comment type="function">
    <text evidence="1">Required for the transposition of the insertion element.</text>
</comment>
<protein>
    <submittedName>
        <fullName evidence="7">Transposase (Or an inactivated derivative)</fullName>
    </submittedName>
</protein>
<gene>
    <name evidence="7" type="ORF">SAMN04489750_1764</name>
</gene>
<keyword evidence="4" id="KW-0238">DNA-binding</keyword>
<feature type="region of interest" description="Disordered" evidence="6">
    <location>
        <begin position="1"/>
        <end position="36"/>
    </location>
</feature>
<dbReference type="Pfam" id="PF00872">
    <property type="entry name" value="Transposase_mut"/>
    <property type="match status" value="1"/>
</dbReference>
<dbReference type="GO" id="GO:0006313">
    <property type="term" value="P:DNA transposition"/>
    <property type="evidence" value="ECO:0007669"/>
    <property type="project" value="InterPro"/>
</dbReference>
<name>A0A2Y8ZRD5_9MICO</name>
<dbReference type="InterPro" id="IPR001207">
    <property type="entry name" value="Transposase_mutator"/>
</dbReference>
<evidence type="ECO:0000256" key="2">
    <source>
        <dbReference type="ARBA" id="ARBA00010961"/>
    </source>
</evidence>